<comment type="caution">
    <text evidence="3">The sequence shown here is derived from an EMBL/GenBank/DDBJ whole genome shotgun (WGS) entry which is preliminary data.</text>
</comment>
<keyword evidence="2" id="KW-0732">Signal</keyword>
<dbReference type="AlphaFoldDB" id="A0AAD5WYE1"/>
<accession>A0AAD5WYE1</accession>
<gene>
    <name evidence="3" type="ORF">HK097_001313</name>
</gene>
<evidence type="ECO:0000256" key="2">
    <source>
        <dbReference type="SAM" id="SignalP"/>
    </source>
</evidence>
<keyword evidence="4" id="KW-1185">Reference proteome</keyword>
<dbReference type="EMBL" id="JADGJD010001257">
    <property type="protein sequence ID" value="KAJ3045038.1"/>
    <property type="molecule type" value="Genomic_DNA"/>
</dbReference>
<feature type="signal peptide" evidence="2">
    <location>
        <begin position="1"/>
        <end position="26"/>
    </location>
</feature>
<protein>
    <submittedName>
        <fullName evidence="3">Uncharacterized protein</fullName>
    </submittedName>
</protein>
<feature type="region of interest" description="Disordered" evidence="1">
    <location>
        <begin position="25"/>
        <end position="49"/>
    </location>
</feature>
<feature type="chain" id="PRO_5042181944" evidence="2">
    <location>
        <begin position="27"/>
        <end position="86"/>
    </location>
</feature>
<proteinExistence type="predicted"/>
<organism evidence="3 4">
    <name type="scientific">Rhizophlyctis rosea</name>
    <dbReference type="NCBI Taxonomy" id="64517"/>
    <lineage>
        <taxon>Eukaryota</taxon>
        <taxon>Fungi</taxon>
        <taxon>Fungi incertae sedis</taxon>
        <taxon>Chytridiomycota</taxon>
        <taxon>Chytridiomycota incertae sedis</taxon>
        <taxon>Chytridiomycetes</taxon>
        <taxon>Rhizophlyctidales</taxon>
        <taxon>Rhizophlyctidaceae</taxon>
        <taxon>Rhizophlyctis</taxon>
    </lineage>
</organism>
<evidence type="ECO:0000313" key="4">
    <source>
        <dbReference type="Proteomes" id="UP001212841"/>
    </source>
</evidence>
<dbReference type="Proteomes" id="UP001212841">
    <property type="component" value="Unassembled WGS sequence"/>
</dbReference>
<evidence type="ECO:0000256" key="1">
    <source>
        <dbReference type="SAM" id="MobiDB-lite"/>
    </source>
</evidence>
<name>A0AAD5WYE1_9FUNG</name>
<reference evidence="3" key="1">
    <citation type="submission" date="2020-05" db="EMBL/GenBank/DDBJ databases">
        <title>Phylogenomic resolution of chytrid fungi.</title>
        <authorList>
            <person name="Stajich J.E."/>
            <person name="Amses K."/>
            <person name="Simmons R."/>
            <person name="Seto K."/>
            <person name="Myers J."/>
            <person name="Bonds A."/>
            <person name="Quandt C.A."/>
            <person name="Barry K."/>
            <person name="Liu P."/>
            <person name="Grigoriev I."/>
            <person name="Longcore J.E."/>
            <person name="James T.Y."/>
        </authorList>
    </citation>
    <scope>NUCLEOTIDE SEQUENCE</scope>
    <source>
        <strain evidence="3">JEL0318</strain>
    </source>
</reference>
<evidence type="ECO:0000313" key="3">
    <source>
        <dbReference type="EMBL" id="KAJ3045038.1"/>
    </source>
</evidence>
<sequence length="86" mass="9270">MHIPRAILPILLLLVTLTILTPYTTAQAPPGAPEQPLIRPNLPNDPTGARRAFREAADQAKARGKRAAAKGAQNLRGVIPNFGFEH</sequence>